<accession>A0A914QCH4</accession>
<reference evidence="2" key="1">
    <citation type="submission" date="2022-11" db="UniProtKB">
        <authorList>
            <consortium name="WormBaseParasite"/>
        </authorList>
    </citation>
    <scope>IDENTIFICATION</scope>
</reference>
<dbReference type="WBParaSite" id="PDA_v2.g28968.t1">
    <property type="protein sequence ID" value="PDA_v2.g28968.t1"/>
    <property type="gene ID" value="PDA_v2.g28968"/>
</dbReference>
<name>A0A914QCH4_9BILA</name>
<evidence type="ECO:0000313" key="1">
    <source>
        <dbReference type="Proteomes" id="UP000887578"/>
    </source>
</evidence>
<protein>
    <submittedName>
        <fullName evidence="2">Uncharacterized protein</fullName>
    </submittedName>
</protein>
<keyword evidence="1" id="KW-1185">Reference proteome</keyword>
<evidence type="ECO:0000313" key="2">
    <source>
        <dbReference type="WBParaSite" id="PDA_v2.g28968.t1"/>
    </source>
</evidence>
<sequence length="78" mass="8618">MSDKSKSDRIASELSSALGMDVETRISKDGFKADRAEFSEKVRSGGLSNFGYTLSEGRRNGKYFVEKNGEFVGCLKLK</sequence>
<proteinExistence type="predicted"/>
<organism evidence="1 2">
    <name type="scientific">Panagrolaimus davidi</name>
    <dbReference type="NCBI Taxonomy" id="227884"/>
    <lineage>
        <taxon>Eukaryota</taxon>
        <taxon>Metazoa</taxon>
        <taxon>Ecdysozoa</taxon>
        <taxon>Nematoda</taxon>
        <taxon>Chromadorea</taxon>
        <taxon>Rhabditida</taxon>
        <taxon>Tylenchina</taxon>
        <taxon>Panagrolaimomorpha</taxon>
        <taxon>Panagrolaimoidea</taxon>
        <taxon>Panagrolaimidae</taxon>
        <taxon>Panagrolaimus</taxon>
    </lineage>
</organism>
<dbReference type="Proteomes" id="UP000887578">
    <property type="component" value="Unplaced"/>
</dbReference>
<dbReference type="AlphaFoldDB" id="A0A914QCH4"/>